<dbReference type="PANTHER" id="PTHR38107">
    <property type="match status" value="1"/>
</dbReference>
<dbReference type="RefSeq" id="WP_107955241.1">
    <property type="nucleotide sequence ID" value="NZ_QAYE01000008.1"/>
</dbReference>
<evidence type="ECO:0000256" key="1">
    <source>
        <dbReference type="ARBA" id="ARBA00000632"/>
    </source>
</evidence>
<proteinExistence type="inferred from homology"/>
<dbReference type="InterPro" id="IPR023347">
    <property type="entry name" value="Lysozyme_dom_sf"/>
</dbReference>
<dbReference type="Pfam" id="PF00959">
    <property type="entry name" value="Phage_lysozyme"/>
    <property type="match status" value="1"/>
</dbReference>
<dbReference type="Gene3D" id="1.10.530.40">
    <property type="match status" value="1"/>
</dbReference>
<accession>A0A2T5U0M5</accession>
<dbReference type="EC" id="3.2.1.17" evidence="6"/>
<dbReference type="InterPro" id="IPR023346">
    <property type="entry name" value="Lysozyme-like_dom_sf"/>
</dbReference>
<evidence type="ECO:0000256" key="6">
    <source>
        <dbReference type="RuleBase" id="RU003788"/>
    </source>
</evidence>
<evidence type="ECO:0000256" key="3">
    <source>
        <dbReference type="ARBA" id="ARBA00022638"/>
    </source>
</evidence>
<dbReference type="GO" id="GO:0003796">
    <property type="term" value="F:lysozyme activity"/>
    <property type="evidence" value="ECO:0007669"/>
    <property type="project" value="UniProtKB-EC"/>
</dbReference>
<dbReference type="GO" id="GO:0016998">
    <property type="term" value="P:cell wall macromolecule catabolic process"/>
    <property type="evidence" value="ECO:0007669"/>
    <property type="project" value="InterPro"/>
</dbReference>
<dbReference type="EMBL" id="QAYE01000008">
    <property type="protein sequence ID" value="PTW45064.1"/>
    <property type="molecule type" value="Genomic_DNA"/>
</dbReference>
<evidence type="ECO:0000256" key="5">
    <source>
        <dbReference type="ARBA" id="ARBA00023295"/>
    </source>
</evidence>
<name>A0A2T5U0M5_9SPHN</name>
<comment type="similarity">
    <text evidence="6">Belongs to the glycosyl hydrolase 24 family.</text>
</comment>
<dbReference type="AlphaFoldDB" id="A0A2T5U0M5"/>
<dbReference type="GO" id="GO:0042742">
    <property type="term" value="P:defense response to bacterium"/>
    <property type="evidence" value="ECO:0007669"/>
    <property type="project" value="UniProtKB-KW"/>
</dbReference>
<organism evidence="7 8">
    <name type="scientific">Sphingomonas faeni</name>
    <dbReference type="NCBI Taxonomy" id="185950"/>
    <lineage>
        <taxon>Bacteria</taxon>
        <taxon>Pseudomonadati</taxon>
        <taxon>Pseudomonadota</taxon>
        <taxon>Alphaproteobacteria</taxon>
        <taxon>Sphingomonadales</taxon>
        <taxon>Sphingomonadaceae</taxon>
        <taxon>Sphingomonas</taxon>
    </lineage>
</organism>
<comment type="caution">
    <text evidence="7">The sequence shown here is derived from an EMBL/GenBank/DDBJ whole genome shotgun (WGS) entry which is preliminary data.</text>
</comment>
<reference evidence="7 8" key="1">
    <citation type="submission" date="2018-04" db="EMBL/GenBank/DDBJ databases">
        <title>Genomic Encyclopedia of Type Strains, Phase III (KMG-III): the genomes of soil and plant-associated and newly described type strains.</title>
        <authorList>
            <person name="Whitman W."/>
        </authorList>
    </citation>
    <scope>NUCLEOTIDE SEQUENCE [LARGE SCALE GENOMIC DNA]</scope>
    <source>
        <strain evidence="7 8">MA-olki</strain>
    </source>
</reference>
<evidence type="ECO:0000313" key="8">
    <source>
        <dbReference type="Proteomes" id="UP000244013"/>
    </source>
</evidence>
<dbReference type="HAMAP" id="MF_04110">
    <property type="entry name" value="ENDOLYSIN_T4"/>
    <property type="match status" value="1"/>
</dbReference>
<evidence type="ECO:0000256" key="2">
    <source>
        <dbReference type="ARBA" id="ARBA00022529"/>
    </source>
</evidence>
<dbReference type="CDD" id="cd16900">
    <property type="entry name" value="endolysin_R21-like"/>
    <property type="match status" value="1"/>
</dbReference>
<protein>
    <recommendedName>
        <fullName evidence="6">Lysozyme</fullName>
        <ecNumber evidence="6">3.2.1.17</ecNumber>
    </recommendedName>
</protein>
<dbReference type="InterPro" id="IPR034690">
    <property type="entry name" value="Endolysin_T4_type"/>
</dbReference>
<dbReference type="OrthoDB" id="5327667at2"/>
<dbReference type="Proteomes" id="UP000244013">
    <property type="component" value="Unassembled WGS sequence"/>
</dbReference>
<dbReference type="GeneID" id="91007063"/>
<evidence type="ECO:0000313" key="7">
    <source>
        <dbReference type="EMBL" id="PTW45064.1"/>
    </source>
</evidence>
<evidence type="ECO:0000256" key="4">
    <source>
        <dbReference type="ARBA" id="ARBA00022801"/>
    </source>
</evidence>
<dbReference type="PANTHER" id="PTHR38107:SF3">
    <property type="entry name" value="LYSOZYME RRRD-RELATED"/>
    <property type="match status" value="1"/>
</dbReference>
<comment type="catalytic activity">
    <reaction evidence="1 6">
        <text>Hydrolysis of (1-&gt;4)-beta-linkages between N-acetylmuramic acid and N-acetyl-D-glucosamine residues in a peptidoglycan and between N-acetyl-D-glucosamine residues in chitodextrins.</text>
        <dbReference type="EC" id="3.2.1.17"/>
    </reaction>
</comment>
<sequence length="181" mass="19207">MANKKTLAGVIGSVVAAAALFVSIPADESGRKVEATVQQDGSIAVRHVAGRQYLKAYLDIVKVPTACDGVTKGVRMGMTFTEAQCNAKLEEELIAHAEPIIKCVPKLYGRPNQTIAAVGLAYNIGSAGVCKSSIAKLWNAGQWRAGCDRFPLFVKAGGRVVAGLVKRRERERAICLKGLPA</sequence>
<dbReference type="InterPro" id="IPR051018">
    <property type="entry name" value="Bacteriophage_GH24"/>
</dbReference>
<dbReference type="GO" id="GO:0009253">
    <property type="term" value="P:peptidoglycan catabolic process"/>
    <property type="evidence" value="ECO:0007669"/>
    <property type="project" value="InterPro"/>
</dbReference>
<keyword evidence="3 6" id="KW-0081">Bacteriolytic enzyme</keyword>
<dbReference type="SUPFAM" id="SSF53955">
    <property type="entry name" value="Lysozyme-like"/>
    <property type="match status" value="1"/>
</dbReference>
<keyword evidence="2 6" id="KW-0929">Antimicrobial</keyword>
<keyword evidence="5 6" id="KW-0326">Glycosidase</keyword>
<keyword evidence="4 6" id="KW-0378">Hydrolase</keyword>
<dbReference type="GO" id="GO:0031640">
    <property type="term" value="P:killing of cells of another organism"/>
    <property type="evidence" value="ECO:0007669"/>
    <property type="project" value="UniProtKB-KW"/>
</dbReference>
<gene>
    <name evidence="7" type="ORF">C8J25_108156</name>
</gene>
<dbReference type="InterPro" id="IPR002196">
    <property type="entry name" value="Glyco_hydro_24"/>
</dbReference>